<dbReference type="CDD" id="cd01838">
    <property type="entry name" value="Isoamyl_acetate_hydrolase_like"/>
    <property type="match status" value="1"/>
</dbReference>
<dbReference type="HOGENOM" id="CLU_051989_0_2_1"/>
<name>A0A0E0EC00_9ORYZ</name>
<dbReference type="InterPro" id="IPR036514">
    <property type="entry name" value="SGNH_hydro_sf"/>
</dbReference>
<protein>
    <recommendedName>
        <fullName evidence="1">SGNH hydrolase-type esterase domain-containing protein</fullName>
    </recommendedName>
</protein>
<reference evidence="2" key="2">
    <citation type="submission" date="2018-05" db="EMBL/GenBank/DDBJ databases">
        <title>OmerRS3 (Oryza meridionalis Reference Sequence Version 3).</title>
        <authorList>
            <person name="Zhang J."/>
            <person name="Kudrna D."/>
            <person name="Lee S."/>
            <person name="Talag J."/>
            <person name="Welchert J."/>
            <person name="Wing R.A."/>
        </authorList>
    </citation>
    <scope>NUCLEOTIDE SEQUENCE [LARGE SCALE GENOMIC DNA]</scope>
    <source>
        <strain evidence="2">cv. OR44</strain>
    </source>
</reference>
<dbReference type="Gene3D" id="3.40.50.1110">
    <property type="entry name" value="SGNH hydrolase"/>
    <property type="match status" value="1"/>
</dbReference>
<dbReference type="AlphaFoldDB" id="A0A0E0EC00"/>
<evidence type="ECO:0000313" key="3">
    <source>
        <dbReference type="Proteomes" id="UP000008021"/>
    </source>
</evidence>
<reference evidence="2" key="1">
    <citation type="submission" date="2015-04" db="UniProtKB">
        <authorList>
            <consortium name="EnsemblPlants"/>
        </authorList>
    </citation>
    <scope>IDENTIFICATION</scope>
</reference>
<dbReference type="PANTHER" id="PTHR14209">
    <property type="entry name" value="ISOAMYL ACETATE-HYDROLYZING ESTERASE 1"/>
    <property type="match status" value="1"/>
</dbReference>
<sequence length="210" mass="23415">MLGFAPAPGRPLFVLFGSSIVQFSFSNGGWGAALADIYARKADILLRGYIGWNSRRALQVIDKIFPKDSPVQPSLVIVYFGGNDSVAAHSSGLGPHVPLEEYIDNMRKIADHLKSLSEKTRVIFLSCPPLNEETLRKSTRDGLHLSEEGSKIVVEEILRILKEAEWDPCLHWKAMPTEFGEDSPYDLVSSSGQSTVNPSDWTFHRTIQWD</sequence>
<organism evidence="2">
    <name type="scientific">Oryza meridionalis</name>
    <dbReference type="NCBI Taxonomy" id="40149"/>
    <lineage>
        <taxon>Eukaryota</taxon>
        <taxon>Viridiplantae</taxon>
        <taxon>Streptophyta</taxon>
        <taxon>Embryophyta</taxon>
        <taxon>Tracheophyta</taxon>
        <taxon>Spermatophyta</taxon>
        <taxon>Magnoliopsida</taxon>
        <taxon>Liliopsida</taxon>
        <taxon>Poales</taxon>
        <taxon>Poaceae</taxon>
        <taxon>BOP clade</taxon>
        <taxon>Oryzoideae</taxon>
        <taxon>Oryzeae</taxon>
        <taxon>Oryzinae</taxon>
        <taxon>Oryza</taxon>
    </lineage>
</organism>
<evidence type="ECO:0000313" key="2">
    <source>
        <dbReference type="EnsemblPlants" id="OMERI07G13010.3"/>
    </source>
</evidence>
<feature type="domain" description="SGNH hydrolase-type esterase" evidence="1">
    <location>
        <begin position="15"/>
        <end position="132"/>
    </location>
</feature>
<dbReference type="SUPFAM" id="SSF52266">
    <property type="entry name" value="SGNH hydrolase"/>
    <property type="match status" value="1"/>
</dbReference>
<evidence type="ECO:0000259" key="1">
    <source>
        <dbReference type="Pfam" id="PF13472"/>
    </source>
</evidence>
<proteinExistence type="predicted"/>
<dbReference type="Pfam" id="PF13472">
    <property type="entry name" value="Lipase_GDSL_2"/>
    <property type="match status" value="1"/>
</dbReference>
<dbReference type="InterPro" id="IPR045136">
    <property type="entry name" value="Iah1-like"/>
</dbReference>
<dbReference type="Proteomes" id="UP000008021">
    <property type="component" value="Chromosome 7"/>
</dbReference>
<accession>A0A0E0EC00</accession>
<dbReference type="InterPro" id="IPR013830">
    <property type="entry name" value="SGNH_hydro"/>
</dbReference>
<dbReference type="EnsemblPlants" id="OMERI07G13010.3">
    <property type="protein sequence ID" value="OMERI07G13010.3"/>
    <property type="gene ID" value="OMERI07G13010"/>
</dbReference>
<dbReference type="Gramene" id="OMERI07G13010.3">
    <property type="protein sequence ID" value="OMERI07G13010.3"/>
    <property type="gene ID" value="OMERI07G13010"/>
</dbReference>
<keyword evidence="3" id="KW-1185">Reference proteome</keyword>
<dbReference type="PANTHER" id="PTHR14209:SF9">
    <property type="entry name" value="GDSL ESTERASE_LIPASE CPRD49"/>
    <property type="match status" value="1"/>
</dbReference>